<dbReference type="RefSeq" id="WP_120193840.1">
    <property type="nucleotide sequence ID" value="NZ_RAPK01000010.1"/>
</dbReference>
<feature type="domain" description="PhnB-like" evidence="1">
    <location>
        <begin position="6"/>
        <end position="120"/>
    </location>
</feature>
<name>A0A419V060_9BACL</name>
<dbReference type="InterPro" id="IPR009725">
    <property type="entry name" value="3_dmu_93_MTrfase"/>
</dbReference>
<accession>A0A419V060</accession>
<dbReference type="Gene3D" id="3.10.180.10">
    <property type="entry name" value="2,3-Dihydroxybiphenyl 1,2-Dioxygenase, domain 1"/>
    <property type="match status" value="1"/>
</dbReference>
<dbReference type="CDD" id="cd06588">
    <property type="entry name" value="PhnB_like"/>
    <property type="match status" value="1"/>
</dbReference>
<dbReference type="Pfam" id="PF06983">
    <property type="entry name" value="3-dmu-9_3-mt"/>
    <property type="match status" value="1"/>
</dbReference>
<evidence type="ECO:0000313" key="3">
    <source>
        <dbReference type="Proteomes" id="UP000285120"/>
    </source>
</evidence>
<evidence type="ECO:0000259" key="1">
    <source>
        <dbReference type="Pfam" id="PF06983"/>
    </source>
</evidence>
<keyword evidence="2" id="KW-0808">Transferase</keyword>
<organism evidence="2 3">
    <name type="scientific">Sinobaca qinghaiensis</name>
    <dbReference type="NCBI Taxonomy" id="342944"/>
    <lineage>
        <taxon>Bacteria</taxon>
        <taxon>Bacillati</taxon>
        <taxon>Bacillota</taxon>
        <taxon>Bacilli</taxon>
        <taxon>Bacillales</taxon>
        <taxon>Sporolactobacillaceae</taxon>
        <taxon>Sinobaca</taxon>
    </lineage>
</organism>
<proteinExistence type="predicted"/>
<gene>
    <name evidence="2" type="ORF">ATL39_2695</name>
</gene>
<dbReference type="InterPro" id="IPR029068">
    <property type="entry name" value="Glyas_Bleomycin-R_OHBP_Dase"/>
</dbReference>
<reference evidence="2 3" key="1">
    <citation type="submission" date="2018-09" db="EMBL/GenBank/DDBJ databases">
        <title>Genomic Encyclopedia of Archaeal and Bacterial Type Strains, Phase II (KMG-II): from individual species to whole genera.</title>
        <authorList>
            <person name="Goeker M."/>
        </authorList>
    </citation>
    <scope>NUCLEOTIDE SEQUENCE [LARGE SCALE GENOMIC DNA]</scope>
    <source>
        <strain evidence="2 3">DSM 17008</strain>
    </source>
</reference>
<dbReference type="GO" id="GO:0008168">
    <property type="term" value="F:methyltransferase activity"/>
    <property type="evidence" value="ECO:0007669"/>
    <property type="project" value="UniProtKB-KW"/>
</dbReference>
<evidence type="ECO:0000313" key="2">
    <source>
        <dbReference type="EMBL" id="RKD71299.1"/>
    </source>
</evidence>
<dbReference type="Proteomes" id="UP000285120">
    <property type="component" value="Unassembled WGS sequence"/>
</dbReference>
<dbReference type="GO" id="GO:0032259">
    <property type="term" value="P:methylation"/>
    <property type="evidence" value="ECO:0007669"/>
    <property type="project" value="UniProtKB-KW"/>
</dbReference>
<dbReference type="PIRSF" id="PIRSF021700">
    <property type="entry name" value="3_dmu_93_MTrfase"/>
    <property type="match status" value="1"/>
</dbReference>
<keyword evidence="2" id="KW-0489">Methyltransferase</keyword>
<keyword evidence="3" id="KW-1185">Reference proteome</keyword>
<keyword evidence="2" id="KW-0830">Ubiquinone</keyword>
<dbReference type="AlphaFoldDB" id="A0A419V060"/>
<protein>
    <submittedName>
        <fullName evidence="2">Putative 3-demethylubiquinone-9 3-methyltransferase (Glyoxalase superfamily)</fullName>
    </submittedName>
</protein>
<dbReference type="InterPro" id="IPR028973">
    <property type="entry name" value="PhnB-like"/>
</dbReference>
<dbReference type="EMBL" id="RAPK01000010">
    <property type="protein sequence ID" value="RKD71299.1"/>
    <property type="molecule type" value="Genomic_DNA"/>
</dbReference>
<dbReference type="SUPFAM" id="SSF54593">
    <property type="entry name" value="Glyoxalase/Bleomycin resistance protein/Dihydroxybiphenyl dioxygenase"/>
    <property type="match status" value="1"/>
</dbReference>
<dbReference type="OrthoDB" id="9806473at2"/>
<sequence>MSTASQKITPCLWFDNQAEEAVHYYLEVFSTGKIKETSYHGEHSPGRAGDVLTIVFELEGQNFMALNGGPYFTFTPAVSMVIDCHSQEEVDRYWDYFAAEGKEDQCGWIQDKYGVSWQVVPAVLTEMLQDKDTNKAEAVMQAMLQMKKINISELKQAYDQV</sequence>
<comment type="caution">
    <text evidence="2">The sequence shown here is derived from an EMBL/GenBank/DDBJ whole genome shotgun (WGS) entry which is preliminary data.</text>
</comment>
<dbReference type="PANTHER" id="PTHR33990">
    <property type="entry name" value="PROTEIN YJDN-RELATED"/>
    <property type="match status" value="1"/>
</dbReference>